<dbReference type="EC" id="3.4.23.-" evidence="5"/>
<keyword evidence="6" id="KW-1185">Reference proteome</keyword>
<feature type="transmembrane region" description="Helical" evidence="3">
    <location>
        <begin position="74"/>
        <end position="93"/>
    </location>
</feature>
<keyword evidence="5" id="KW-0378">Hydrolase</keyword>
<evidence type="ECO:0000256" key="2">
    <source>
        <dbReference type="RuleBase" id="RU003793"/>
    </source>
</evidence>
<feature type="transmembrane region" description="Helical" evidence="3">
    <location>
        <begin position="125"/>
        <end position="146"/>
    </location>
</feature>
<evidence type="ECO:0000259" key="4">
    <source>
        <dbReference type="Pfam" id="PF01478"/>
    </source>
</evidence>
<dbReference type="InterPro" id="IPR050882">
    <property type="entry name" value="Prepilin_peptidase/N-MTase"/>
</dbReference>
<comment type="caution">
    <text evidence="5">The sequence shown here is derived from an EMBL/GenBank/DDBJ whole genome shotgun (WGS) entry which is preliminary data.</text>
</comment>
<dbReference type="RefSeq" id="WP_274041083.1">
    <property type="nucleotide sequence ID" value="NZ_JANCPR020000022.1"/>
</dbReference>
<feature type="domain" description="Prepilin type IV endopeptidase peptidase" evidence="4">
    <location>
        <begin position="104"/>
        <end position="211"/>
    </location>
</feature>
<evidence type="ECO:0000256" key="3">
    <source>
        <dbReference type="SAM" id="Phobius"/>
    </source>
</evidence>
<feature type="transmembrane region" description="Helical" evidence="3">
    <location>
        <begin position="229"/>
        <end position="249"/>
    </location>
</feature>
<feature type="transmembrane region" description="Helical" evidence="3">
    <location>
        <begin position="191"/>
        <end position="217"/>
    </location>
</feature>
<feature type="transmembrane region" description="Helical" evidence="3">
    <location>
        <begin position="153"/>
        <end position="171"/>
    </location>
</feature>
<keyword evidence="3" id="KW-0472">Membrane</keyword>
<name>A0ABT7A1A5_9ACTN</name>
<gene>
    <name evidence="5" type="ORF">NMN56_022185</name>
</gene>
<keyword evidence="3" id="KW-1133">Transmembrane helix</keyword>
<dbReference type="PANTHER" id="PTHR30487">
    <property type="entry name" value="TYPE 4 PREPILIN-LIKE PROTEINS LEADER PEPTIDE-PROCESSING ENZYME"/>
    <property type="match status" value="1"/>
</dbReference>
<dbReference type="Gene3D" id="1.20.120.1220">
    <property type="match status" value="1"/>
</dbReference>
<dbReference type="GO" id="GO:0016787">
    <property type="term" value="F:hydrolase activity"/>
    <property type="evidence" value="ECO:0007669"/>
    <property type="project" value="UniProtKB-KW"/>
</dbReference>
<comment type="similarity">
    <text evidence="1 2">Belongs to the peptidase A24 family.</text>
</comment>
<dbReference type="PRINTS" id="PR00864">
    <property type="entry name" value="PREPILNPTASE"/>
</dbReference>
<dbReference type="PANTHER" id="PTHR30487:SF0">
    <property type="entry name" value="PREPILIN LEADER PEPTIDASE_N-METHYLTRANSFERASE-RELATED"/>
    <property type="match status" value="1"/>
</dbReference>
<sequence length="250" mass="25211">MPWVLLTGAAAYGAAAGALLPRAVYRLAVEPDEPWRRTCPEGHPLRRGLRGSLGPARCPECAVHQGRTGAYGSGGSALVLVGALVCAALAAAVGLRPELAVWLLAAPCALLLAAVDLRVRRLPDLLTLPLAGGTAALLGLAALLPAAGGSWRGALLGGVVLAGSFYVLHLVHPRGMGFGDVKLALTLGVALGWYGWGVLFAGAFLGFLLLALYGVALMLAGRAARGTDLAFGPFMVLGALGGAVLGGLAV</sequence>
<evidence type="ECO:0000256" key="1">
    <source>
        <dbReference type="ARBA" id="ARBA00005801"/>
    </source>
</evidence>
<dbReference type="InterPro" id="IPR014032">
    <property type="entry name" value="Peptidase_A24A_bac"/>
</dbReference>
<evidence type="ECO:0000313" key="6">
    <source>
        <dbReference type="Proteomes" id="UP001214441"/>
    </source>
</evidence>
<dbReference type="Proteomes" id="UP001214441">
    <property type="component" value="Unassembled WGS sequence"/>
</dbReference>
<proteinExistence type="inferred from homology"/>
<dbReference type="InterPro" id="IPR000045">
    <property type="entry name" value="Prepilin_IV_endopep_pep"/>
</dbReference>
<dbReference type="EMBL" id="JANCPR020000022">
    <property type="protein sequence ID" value="MDJ1134621.1"/>
    <property type="molecule type" value="Genomic_DNA"/>
</dbReference>
<dbReference type="Pfam" id="PF01478">
    <property type="entry name" value="Peptidase_A24"/>
    <property type="match status" value="1"/>
</dbReference>
<protein>
    <submittedName>
        <fullName evidence="5">A24 family peptidase</fullName>
        <ecNumber evidence="5">3.4.23.-</ecNumber>
    </submittedName>
</protein>
<reference evidence="5 6" key="1">
    <citation type="submission" date="2023-05" db="EMBL/GenBank/DDBJ databases">
        <title>Streptantibioticus silvisoli sp. nov., acidotolerant actinomycetes 1 from pine litter.</title>
        <authorList>
            <person name="Swiecimska M."/>
            <person name="Golinska P."/>
            <person name="Sangal V."/>
            <person name="Wachnowicz B."/>
            <person name="Goodfellow M."/>
        </authorList>
    </citation>
    <scope>NUCLEOTIDE SEQUENCE [LARGE SCALE GENOMIC DNA]</scope>
    <source>
        <strain evidence="5 6">DSM 42109</strain>
    </source>
</reference>
<organism evidence="5 6">
    <name type="scientific">Streptomyces iconiensis</name>
    <dbReference type="NCBI Taxonomy" id="1384038"/>
    <lineage>
        <taxon>Bacteria</taxon>
        <taxon>Bacillati</taxon>
        <taxon>Actinomycetota</taxon>
        <taxon>Actinomycetes</taxon>
        <taxon>Kitasatosporales</taxon>
        <taxon>Streptomycetaceae</taxon>
        <taxon>Streptomyces</taxon>
    </lineage>
</organism>
<evidence type="ECO:0000313" key="5">
    <source>
        <dbReference type="EMBL" id="MDJ1134621.1"/>
    </source>
</evidence>
<feature type="transmembrane region" description="Helical" evidence="3">
    <location>
        <begin position="100"/>
        <end position="119"/>
    </location>
</feature>
<accession>A0ABT7A1A5</accession>
<keyword evidence="3" id="KW-0812">Transmembrane</keyword>